<dbReference type="Gene3D" id="3.30.450.20">
    <property type="entry name" value="PAS domain"/>
    <property type="match status" value="2"/>
</dbReference>
<dbReference type="GO" id="GO:0006355">
    <property type="term" value="P:regulation of DNA-templated transcription"/>
    <property type="evidence" value="ECO:0007669"/>
    <property type="project" value="InterPro"/>
</dbReference>
<dbReference type="AlphaFoldDB" id="A0A9P1GN42"/>
<evidence type="ECO:0000259" key="8">
    <source>
        <dbReference type="PROSITE" id="PS50109"/>
    </source>
</evidence>
<dbReference type="Pfam" id="PF00211">
    <property type="entry name" value="Guanylate_cyc"/>
    <property type="match status" value="1"/>
</dbReference>
<dbReference type="SUPFAM" id="SSF47384">
    <property type="entry name" value="Homodimeric domain of signal transducing histidine kinase"/>
    <property type="match status" value="1"/>
</dbReference>
<dbReference type="InterPro" id="IPR036097">
    <property type="entry name" value="HisK_dim/P_sf"/>
</dbReference>
<keyword evidence="3 6" id="KW-0597">Phosphoprotein</keyword>
<evidence type="ECO:0000256" key="4">
    <source>
        <dbReference type="ARBA" id="ARBA00022679"/>
    </source>
</evidence>
<dbReference type="PANTHER" id="PTHR43047">
    <property type="entry name" value="TWO-COMPONENT HISTIDINE PROTEIN KINASE"/>
    <property type="match status" value="1"/>
</dbReference>
<dbReference type="InterPro" id="IPR029787">
    <property type="entry name" value="Nucleotide_cyclase"/>
</dbReference>
<dbReference type="EMBL" id="CAMXCT030006663">
    <property type="protein sequence ID" value="CAL4805210.1"/>
    <property type="molecule type" value="Genomic_DNA"/>
</dbReference>
<dbReference type="PROSITE" id="PS50125">
    <property type="entry name" value="GUANYLATE_CYCLASE_2"/>
    <property type="match status" value="1"/>
</dbReference>
<dbReference type="InterPro" id="IPR036890">
    <property type="entry name" value="HATPase_C_sf"/>
</dbReference>
<dbReference type="Gene3D" id="3.40.50.2300">
    <property type="match status" value="1"/>
</dbReference>
<feature type="region of interest" description="Disordered" evidence="7">
    <location>
        <begin position="1144"/>
        <end position="1180"/>
    </location>
</feature>
<dbReference type="SUPFAM" id="SSF55874">
    <property type="entry name" value="ATPase domain of HSP90 chaperone/DNA topoisomerase II/histidine kinase"/>
    <property type="match status" value="1"/>
</dbReference>
<gene>
    <name evidence="12" type="ORF">C1SCF055_LOCUS42508</name>
</gene>
<dbReference type="InterPro" id="IPR004358">
    <property type="entry name" value="Sig_transdc_His_kin-like_C"/>
</dbReference>
<dbReference type="InterPro" id="IPR035965">
    <property type="entry name" value="PAS-like_dom_sf"/>
</dbReference>
<dbReference type="InterPro" id="IPR000014">
    <property type="entry name" value="PAS"/>
</dbReference>
<evidence type="ECO:0000256" key="5">
    <source>
        <dbReference type="ARBA" id="ARBA00022777"/>
    </source>
</evidence>
<dbReference type="SUPFAM" id="SSF52172">
    <property type="entry name" value="CheY-like"/>
    <property type="match status" value="1"/>
</dbReference>
<dbReference type="InterPro" id="IPR013767">
    <property type="entry name" value="PAS_fold"/>
</dbReference>
<accession>A0A9P1GN42</accession>
<feature type="region of interest" description="Disordered" evidence="7">
    <location>
        <begin position="542"/>
        <end position="574"/>
    </location>
</feature>
<dbReference type="SMART" id="SM00091">
    <property type="entry name" value="PAS"/>
    <property type="match status" value="1"/>
</dbReference>
<reference evidence="12" key="1">
    <citation type="submission" date="2022-10" db="EMBL/GenBank/DDBJ databases">
        <authorList>
            <person name="Chen Y."/>
            <person name="Dougan E. K."/>
            <person name="Chan C."/>
            <person name="Rhodes N."/>
            <person name="Thang M."/>
        </authorList>
    </citation>
    <scope>NUCLEOTIDE SEQUENCE</scope>
</reference>
<dbReference type="GO" id="GO:0005886">
    <property type="term" value="C:plasma membrane"/>
    <property type="evidence" value="ECO:0007669"/>
    <property type="project" value="TreeGrafter"/>
</dbReference>
<feature type="domain" description="Guanylate cyclase" evidence="11">
    <location>
        <begin position="787"/>
        <end position="913"/>
    </location>
</feature>
<dbReference type="OrthoDB" id="418107at2759"/>
<dbReference type="Gene3D" id="3.30.565.10">
    <property type="entry name" value="Histidine kinase-like ATPase, C-terminal domain"/>
    <property type="match status" value="1"/>
</dbReference>
<comment type="caution">
    <text evidence="12">The sequence shown here is derived from an EMBL/GenBank/DDBJ whole genome shotgun (WGS) entry which is preliminary data.</text>
</comment>
<evidence type="ECO:0000259" key="9">
    <source>
        <dbReference type="PROSITE" id="PS50110"/>
    </source>
</evidence>
<dbReference type="PANTHER" id="PTHR43047:SF71">
    <property type="entry name" value="HISTIDINE KINASE CONTAINING CHEY-HOMOLOGOUS RECEIVER DOMAIN-RELATED"/>
    <property type="match status" value="1"/>
</dbReference>
<dbReference type="SUPFAM" id="SSF55073">
    <property type="entry name" value="Nucleotide cyclase"/>
    <property type="match status" value="1"/>
</dbReference>
<sequence length="1259" mass="134610">MPHTTAISQQPAESVRQPASQPPTQPASAAAGGISQPTPTTGGISQPASQPARRPAESASDAPNHLSESAAGGISHVPIRRPAESAKTTGRRTAESARNLSGGRKITGFSSGQASGQEMGKFVAENFKSAMKKSLEQALRGQEVSRFTVEINFAGNRPKEVWMSMAPWRSATGRIVGVMGHFDDVIESDRRLAEADWVREACAEQLDQANAFVFSVDSNMCVTEWNHRLADVTGKDKEAVAGKKLLDLVVGSKQQVTDSVKAALQSAWSATLQITVASLEMMVGFSPQLNFSGKVIGALAIGQPAAGSPAPKPSEGQGVKGMVLHELRSPLHGIIGLANTLSQDAGQLKKPLTMIGVSAERALELATNMMDFWKYQSEAVRQGPKDDMVDLGALARQVVSTSKGLQDKGGRPLKKDKVNLRTEIQTVAVAADSHAMRQLLKQLLTNALKFTEDGEVSLSIKEVDKSAVIKVSDTGSGIKPKILQGVLQAFSPGSDSREEVDGIGLGLSLVKEVLRIHSGRCEIQPQEKGTLVTVTIPCQPPTKLEDKEKTPAPAPGNVSWKKVPSAKQKGPPSSWLGPAAQLGIQIVPGNAAVNAGSRTATSLPSLKEGITTDQPPSSTWEEEDNLIMSVDDDYVNQEVMRSILEPCGFKVIACMNGTECLEYLDGDNPRPRLLLLDLMMPGLSGFDVLQALHKKVSLMELPVVMVSAKNQSSSVVKGYELGCRDWIHKPFCRQELIARVKSHLKMRAMLLSYRLSAAQERSQENLPAVEEDESTGKSPNKEVLEVDVSQSHVDGPTDTTALFATVDSEVAIESMVSLFQDFESLSEQYQAFRTEIIGNSYLAIAVGTGDETRHTDKLLLLAHKLRDTARKASMSLRVGIDTDTSVPAKPLGKRQYPKSSLFSATLQKARQLSEAAAEHRILLSRSARCRLSADVEAELQQSGLRLLSGDASSHLGEHYFIAETTESDPKPLRAPAKPVEATPQPAEKMLLESQMAVQALHQELLKSQNGFSVLQKQFSMAEEQMLQAKSEASSLRTQLQVAKAAAAAGSETPGPSLEMPKEKIPEISGSAQSTSLLFLQWQNAHLQAEIRHYQSALSSTKMELQMQIMAGHLLESKHNLLQARVEHLELDLGFKVACGATQHMASEPANSRPDSPVPAQPAATQVKDDAPPVSSLASPGPGQLTVPGLIGSTLGCPYPHLSGVSNLSNLGMPTFQQMSFSQMPGVSGLNIGGLSGLQSGMPGMSGFGGAGMAGAPFGT</sequence>
<dbReference type="GO" id="GO:0000155">
    <property type="term" value="F:phosphorelay sensor kinase activity"/>
    <property type="evidence" value="ECO:0007669"/>
    <property type="project" value="InterPro"/>
</dbReference>
<feature type="compositionally biased region" description="Polar residues" evidence="7">
    <location>
        <begin position="35"/>
        <end position="49"/>
    </location>
</feature>
<organism evidence="12">
    <name type="scientific">Cladocopium goreaui</name>
    <dbReference type="NCBI Taxonomy" id="2562237"/>
    <lineage>
        <taxon>Eukaryota</taxon>
        <taxon>Sar</taxon>
        <taxon>Alveolata</taxon>
        <taxon>Dinophyceae</taxon>
        <taxon>Suessiales</taxon>
        <taxon>Symbiodiniaceae</taxon>
        <taxon>Cladocopium</taxon>
    </lineage>
</organism>
<dbReference type="InterPro" id="IPR001054">
    <property type="entry name" value="A/G_cyclase"/>
</dbReference>
<dbReference type="Proteomes" id="UP001152797">
    <property type="component" value="Unassembled WGS sequence"/>
</dbReference>
<feature type="region of interest" description="Disordered" evidence="7">
    <location>
        <begin position="1"/>
        <end position="115"/>
    </location>
</feature>
<dbReference type="Gene3D" id="3.30.70.1230">
    <property type="entry name" value="Nucleotide cyclase"/>
    <property type="match status" value="1"/>
</dbReference>
<dbReference type="EMBL" id="CAMXCT010006663">
    <property type="protein sequence ID" value="CAI4017898.1"/>
    <property type="molecule type" value="Genomic_DNA"/>
</dbReference>
<evidence type="ECO:0000256" key="6">
    <source>
        <dbReference type="PROSITE-ProRule" id="PRU00169"/>
    </source>
</evidence>
<dbReference type="SUPFAM" id="SSF55785">
    <property type="entry name" value="PYP-like sensor domain (PAS domain)"/>
    <property type="match status" value="2"/>
</dbReference>
<evidence type="ECO:0000259" key="10">
    <source>
        <dbReference type="PROSITE" id="PS50112"/>
    </source>
</evidence>
<dbReference type="CDD" id="cd00082">
    <property type="entry name" value="HisKA"/>
    <property type="match status" value="1"/>
</dbReference>
<dbReference type="EMBL" id="CAMXCT020006663">
    <property type="protein sequence ID" value="CAL1171273.1"/>
    <property type="molecule type" value="Genomic_DNA"/>
</dbReference>
<dbReference type="Pfam" id="PF00989">
    <property type="entry name" value="PAS"/>
    <property type="match status" value="1"/>
</dbReference>
<dbReference type="GO" id="GO:0009190">
    <property type="term" value="P:cyclic nucleotide biosynthetic process"/>
    <property type="evidence" value="ECO:0007669"/>
    <property type="project" value="InterPro"/>
</dbReference>
<evidence type="ECO:0000256" key="2">
    <source>
        <dbReference type="ARBA" id="ARBA00012438"/>
    </source>
</evidence>
<evidence type="ECO:0000313" key="12">
    <source>
        <dbReference type="EMBL" id="CAI4017898.1"/>
    </source>
</evidence>
<feature type="domain" description="Response regulatory" evidence="9">
    <location>
        <begin position="626"/>
        <end position="744"/>
    </location>
</feature>
<dbReference type="PRINTS" id="PR00344">
    <property type="entry name" value="BCTRLSENSOR"/>
</dbReference>
<dbReference type="PROSITE" id="PS50112">
    <property type="entry name" value="PAS"/>
    <property type="match status" value="1"/>
</dbReference>
<dbReference type="InterPro" id="IPR003594">
    <property type="entry name" value="HATPase_dom"/>
</dbReference>
<keyword evidence="15" id="KW-1185">Reference proteome</keyword>
<feature type="compositionally biased region" description="Polar residues" evidence="7">
    <location>
        <begin position="1"/>
        <end position="12"/>
    </location>
</feature>
<dbReference type="Gene3D" id="1.10.287.130">
    <property type="match status" value="1"/>
</dbReference>
<comment type="catalytic activity">
    <reaction evidence="1">
        <text>ATP + protein L-histidine = ADP + protein N-phospho-L-histidine.</text>
        <dbReference type="EC" id="2.7.13.3"/>
    </reaction>
</comment>
<name>A0A9P1GN42_9DINO</name>
<evidence type="ECO:0000256" key="7">
    <source>
        <dbReference type="SAM" id="MobiDB-lite"/>
    </source>
</evidence>
<keyword evidence="5 14" id="KW-0418">Kinase</keyword>
<dbReference type="Pfam" id="PF02518">
    <property type="entry name" value="HATPase_c"/>
    <property type="match status" value="1"/>
</dbReference>
<dbReference type="InterPro" id="IPR011006">
    <property type="entry name" value="CheY-like_superfamily"/>
</dbReference>
<evidence type="ECO:0000256" key="3">
    <source>
        <dbReference type="ARBA" id="ARBA00022553"/>
    </source>
</evidence>
<dbReference type="InterPro" id="IPR001789">
    <property type="entry name" value="Sig_transdc_resp-reg_receiver"/>
</dbReference>
<evidence type="ECO:0000313" key="15">
    <source>
        <dbReference type="Proteomes" id="UP001152797"/>
    </source>
</evidence>
<reference evidence="13" key="2">
    <citation type="submission" date="2024-04" db="EMBL/GenBank/DDBJ databases">
        <authorList>
            <person name="Chen Y."/>
            <person name="Shah S."/>
            <person name="Dougan E. K."/>
            <person name="Thang M."/>
            <person name="Chan C."/>
        </authorList>
    </citation>
    <scope>NUCLEOTIDE SEQUENCE [LARGE SCALE GENOMIC DNA]</scope>
</reference>
<dbReference type="InterPro" id="IPR005467">
    <property type="entry name" value="His_kinase_dom"/>
</dbReference>
<dbReference type="SMART" id="SM00448">
    <property type="entry name" value="REC"/>
    <property type="match status" value="1"/>
</dbReference>
<evidence type="ECO:0000259" key="11">
    <source>
        <dbReference type="PROSITE" id="PS50125"/>
    </source>
</evidence>
<evidence type="ECO:0000313" key="14">
    <source>
        <dbReference type="EMBL" id="CAL4805210.1"/>
    </source>
</evidence>
<feature type="domain" description="PAS" evidence="10">
    <location>
        <begin position="198"/>
        <end position="249"/>
    </location>
</feature>
<evidence type="ECO:0000313" key="13">
    <source>
        <dbReference type="EMBL" id="CAL1171273.1"/>
    </source>
</evidence>
<dbReference type="GO" id="GO:0009927">
    <property type="term" value="F:histidine phosphotransfer kinase activity"/>
    <property type="evidence" value="ECO:0007669"/>
    <property type="project" value="TreeGrafter"/>
</dbReference>
<dbReference type="PROSITE" id="PS50109">
    <property type="entry name" value="HIS_KIN"/>
    <property type="match status" value="1"/>
</dbReference>
<dbReference type="CDD" id="cd00130">
    <property type="entry name" value="PAS"/>
    <property type="match status" value="1"/>
</dbReference>
<dbReference type="EC" id="2.7.13.3" evidence="2"/>
<dbReference type="PROSITE" id="PS50110">
    <property type="entry name" value="RESPONSE_REGULATORY"/>
    <property type="match status" value="1"/>
</dbReference>
<proteinExistence type="predicted"/>
<feature type="modified residue" description="4-aspartylphosphate" evidence="6">
    <location>
        <position position="677"/>
    </location>
</feature>
<feature type="domain" description="Histidine kinase" evidence="8">
    <location>
        <begin position="322"/>
        <end position="540"/>
    </location>
</feature>
<keyword evidence="4" id="KW-0808">Transferase</keyword>
<dbReference type="InterPro" id="IPR003661">
    <property type="entry name" value="HisK_dim/P_dom"/>
</dbReference>
<protein>
    <recommendedName>
        <fullName evidence="2">histidine kinase</fullName>
        <ecNumber evidence="2">2.7.13.3</ecNumber>
    </recommendedName>
</protein>
<dbReference type="Pfam" id="PF00072">
    <property type="entry name" value="Response_reg"/>
    <property type="match status" value="1"/>
</dbReference>
<evidence type="ECO:0000256" key="1">
    <source>
        <dbReference type="ARBA" id="ARBA00000085"/>
    </source>
</evidence>
<dbReference type="SMART" id="SM00387">
    <property type="entry name" value="HATPase_c"/>
    <property type="match status" value="1"/>
</dbReference>
<dbReference type="CDD" id="cd00156">
    <property type="entry name" value="REC"/>
    <property type="match status" value="1"/>
</dbReference>